<feature type="transmembrane region" description="Helical" evidence="1">
    <location>
        <begin position="438"/>
        <end position="458"/>
    </location>
</feature>
<keyword evidence="1" id="KW-0812">Transmembrane</keyword>
<name>A0ABR0E5F9_ZASCE</name>
<protein>
    <recommendedName>
        <fullName evidence="4">Low affinity iron transporter</fullName>
    </recommendedName>
</protein>
<dbReference type="InterPro" id="IPR007251">
    <property type="entry name" value="Iron_permease_Fet4"/>
</dbReference>
<comment type="caution">
    <text evidence="2">The sequence shown here is derived from an EMBL/GenBank/DDBJ whole genome shotgun (WGS) entry which is preliminary data.</text>
</comment>
<evidence type="ECO:0000313" key="2">
    <source>
        <dbReference type="EMBL" id="KAK4496667.1"/>
    </source>
</evidence>
<feature type="transmembrane region" description="Helical" evidence="1">
    <location>
        <begin position="328"/>
        <end position="347"/>
    </location>
</feature>
<feature type="transmembrane region" description="Helical" evidence="1">
    <location>
        <begin position="294"/>
        <end position="316"/>
    </location>
</feature>
<keyword evidence="1" id="KW-1133">Transmembrane helix</keyword>
<evidence type="ECO:0000256" key="1">
    <source>
        <dbReference type="SAM" id="Phobius"/>
    </source>
</evidence>
<accession>A0ABR0E5F9</accession>
<proteinExistence type="predicted"/>
<sequence>MDSLLKAIRSPGAMLGVTETAPTRLPLEASKASDSNTLIKTDPGYNLAAKEKFLDRCLDRIVRASGSTPVFSCIQLGLWAWVFAGIGVAHDPLWPVLISDIQAILSYAFDSFLMRQQFNGYYESLTIAAEIRSRGLSVRRMFRGLAERVGPEGIKRACFEARNVEMEEFQLPEPTRWTKAIQGLASIIGHVGFVVFYWASIVLWLAFGPANGWSNQWQLDINSATSALMVFIFSFLAILRERHSDYVRACIDAIYRVDSTLELKLRTVTNDEADNLPVAIPALRMNRVQRIITYYADVVGALTGVALLIVVFVAWLAIGPVLHFDTNWWLLIGTYAGLVGLIDGFVLRNVQTKLQGHEEPQYVQIDAEDRELFAMLNLPLPPTEPLNPRKLSFRVSQKMGEICGHEIMVMAGLLLVFGLLIGASIMRWSETGQLLCNIPPSVIESFFMIILITGHNAIEAQRRVDLKNIFERRLKLLAIVDAASLVLSGGKPESGGQEVKILELSIAE</sequence>
<organism evidence="2 3">
    <name type="scientific">Zasmidium cellare</name>
    <name type="common">Wine cellar mold</name>
    <name type="synonym">Racodium cellare</name>
    <dbReference type="NCBI Taxonomy" id="395010"/>
    <lineage>
        <taxon>Eukaryota</taxon>
        <taxon>Fungi</taxon>
        <taxon>Dikarya</taxon>
        <taxon>Ascomycota</taxon>
        <taxon>Pezizomycotina</taxon>
        <taxon>Dothideomycetes</taxon>
        <taxon>Dothideomycetidae</taxon>
        <taxon>Mycosphaerellales</taxon>
        <taxon>Mycosphaerellaceae</taxon>
        <taxon>Zasmidium</taxon>
    </lineage>
</organism>
<feature type="transmembrane region" description="Helical" evidence="1">
    <location>
        <begin position="219"/>
        <end position="239"/>
    </location>
</feature>
<dbReference type="Proteomes" id="UP001305779">
    <property type="component" value="Unassembled WGS sequence"/>
</dbReference>
<evidence type="ECO:0008006" key="4">
    <source>
        <dbReference type="Google" id="ProtNLM"/>
    </source>
</evidence>
<feature type="transmembrane region" description="Helical" evidence="1">
    <location>
        <begin position="407"/>
        <end position="426"/>
    </location>
</feature>
<dbReference type="EMBL" id="JAXOVC010000010">
    <property type="protein sequence ID" value="KAK4496667.1"/>
    <property type="molecule type" value="Genomic_DNA"/>
</dbReference>
<evidence type="ECO:0000313" key="3">
    <source>
        <dbReference type="Proteomes" id="UP001305779"/>
    </source>
</evidence>
<gene>
    <name evidence="2" type="ORF">PRZ48_012649</name>
</gene>
<reference evidence="2 3" key="1">
    <citation type="journal article" date="2023" name="G3 (Bethesda)">
        <title>A chromosome-level genome assembly of Zasmidium syzygii isolated from banana leaves.</title>
        <authorList>
            <person name="van Westerhoven A.C."/>
            <person name="Mehrabi R."/>
            <person name="Talebi R."/>
            <person name="Steentjes M.B.F."/>
            <person name="Corcolon B."/>
            <person name="Chong P.A."/>
            <person name="Kema G.H.J."/>
            <person name="Seidl M.F."/>
        </authorList>
    </citation>
    <scope>NUCLEOTIDE SEQUENCE [LARGE SCALE GENOMIC DNA]</scope>
    <source>
        <strain evidence="2 3">P124</strain>
    </source>
</reference>
<feature type="transmembrane region" description="Helical" evidence="1">
    <location>
        <begin position="184"/>
        <end position="207"/>
    </location>
</feature>
<keyword evidence="1" id="KW-0472">Membrane</keyword>
<keyword evidence="3" id="KW-1185">Reference proteome</keyword>
<dbReference type="Pfam" id="PF04120">
    <property type="entry name" value="Iron_permease"/>
    <property type="match status" value="2"/>
</dbReference>